<keyword evidence="1" id="KW-0238">DNA-binding</keyword>
<evidence type="ECO:0000313" key="4">
    <source>
        <dbReference type="Proteomes" id="UP000066376"/>
    </source>
</evidence>
<name>A0A126QX03_METOL</name>
<dbReference type="InterPro" id="IPR001387">
    <property type="entry name" value="Cro/C1-type_HTH"/>
</dbReference>
<accession>A0A126QX03</accession>
<dbReference type="Proteomes" id="UP000066376">
    <property type="component" value="Chromosome"/>
</dbReference>
<dbReference type="GO" id="GO:0003677">
    <property type="term" value="F:DNA binding"/>
    <property type="evidence" value="ECO:0007669"/>
    <property type="project" value="UniProtKB-KW"/>
</dbReference>
<dbReference type="KEGG" id="mol:YLM1_0100"/>
<dbReference type="STRING" id="294671.YLM1_0100"/>
<gene>
    <name evidence="3" type="ORF">YLM1_0100</name>
</gene>
<reference evidence="3 4" key="1">
    <citation type="journal article" date="2016" name="Genome Announc.">
        <title>Draft Genome Sequence of the Rumen Methanogen Methanobrevibacter olleyae YLM1.</title>
        <authorList>
            <person name="Kelly W.J."/>
            <person name="Li D."/>
            <person name="Lambie S.C."/>
            <person name="Cox F."/>
            <person name="Attwood G.T."/>
            <person name="Altermann E."/>
            <person name="Leahy S.C."/>
        </authorList>
    </citation>
    <scope>NUCLEOTIDE SEQUENCE [LARGE SCALE GENOMIC DNA]</scope>
    <source>
        <strain evidence="3 4">YLM1</strain>
    </source>
</reference>
<dbReference type="EMBL" id="CP014265">
    <property type="protein sequence ID" value="AMK14660.1"/>
    <property type="molecule type" value="Genomic_DNA"/>
</dbReference>
<sequence>MKNNLRIYRAIENITQKELADELGVSRQTIVAIENNKYNPSLELAFKIAHKFDVKIEDIFISEI</sequence>
<dbReference type="RefSeq" id="WP_067145265.1">
    <property type="nucleotide sequence ID" value="NZ_CP014265.1"/>
</dbReference>
<proteinExistence type="predicted"/>
<dbReference type="AlphaFoldDB" id="A0A126QX03"/>
<protein>
    <submittedName>
        <fullName evidence="3">Transcriptional regulator</fullName>
    </submittedName>
</protein>
<organism evidence="3 4">
    <name type="scientific">Methanobrevibacter olleyae</name>
    <dbReference type="NCBI Taxonomy" id="294671"/>
    <lineage>
        <taxon>Archaea</taxon>
        <taxon>Methanobacteriati</taxon>
        <taxon>Methanobacteriota</taxon>
        <taxon>Methanomada group</taxon>
        <taxon>Methanobacteria</taxon>
        <taxon>Methanobacteriales</taxon>
        <taxon>Methanobacteriaceae</taxon>
        <taxon>Methanobrevibacter</taxon>
    </lineage>
</organism>
<dbReference type="PANTHER" id="PTHR46558">
    <property type="entry name" value="TRACRIPTIONAL REGULATORY PROTEIN-RELATED-RELATED"/>
    <property type="match status" value="1"/>
</dbReference>
<dbReference type="Gene3D" id="1.10.260.40">
    <property type="entry name" value="lambda repressor-like DNA-binding domains"/>
    <property type="match status" value="1"/>
</dbReference>
<dbReference type="PROSITE" id="PS50943">
    <property type="entry name" value="HTH_CROC1"/>
    <property type="match status" value="1"/>
</dbReference>
<feature type="domain" description="HTH cro/C1-type" evidence="2">
    <location>
        <begin position="5"/>
        <end position="59"/>
    </location>
</feature>
<evidence type="ECO:0000313" key="3">
    <source>
        <dbReference type="EMBL" id="AMK14660.1"/>
    </source>
</evidence>
<dbReference type="GeneID" id="28488398"/>
<evidence type="ECO:0000256" key="1">
    <source>
        <dbReference type="ARBA" id="ARBA00023125"/>
    </source>
</evidence>
<dbReference type="CDD" id="cd00093">
    <property type="entry name" value="HTH_XRE"/>
    <property type="match status" value="1"/>
</dbReference>
<evidence type="ECO:0000259" key="2">
    <source>
        <dbReference type="PROSITE" id="PS50943"/>
    </source>
</evidence>
<dbReference type="SUPFAM" id="SSF47413">
    <property type="entry name" value="lambda repressor-like DNA-binding domains"/>
    <property type="match status" value="1"/>
</dbReference>
<dbReference type="PATRIC" id="fig|294671.3.peg.99"/>
<dbReference type="Pfam" id="PF01381">
    <property type="entry name" value="HTH_3"/>
    <property type="match status" value="1"/>
</dbReference>
<reference evidence="4" key="2">
    <citation type="submission" date="2016-02" db="EMBL/GenBank/DDBJ databases">
        <title>The draft genome sequence of the rumen methanogen Methanobrevibacter olleyae YLM1.</title>
        <authorList>
            <consortium name="New Zealand Agricultural Greenhouse Gas Research Centre/Pastoral Greenhouse Gas Research Consortium"/>
            <person name="Kelly W.J."/>
            <person name="Li D."/>
            <person name="Lambie S.C."/>
            <person name="Attwood G.T."/>
            <person name="Altermann E."/>
            <person name="Leahy S.C."/>
        </authorList>
    </citation>
    <scope>NUCLEOTIDE SEQUENCE [LARGE SCALE GENOMIC DNA]</scope>
    <source>
        <strain evidence="4">YLM1</strain>
    </source>
</reference>
<dbReference type="PANTHER" id="PTHR46558:SF4">
    <property type="entry name" value="DNA-BIDING PHAGE PROTEIN"/>
    <property type="match status" value="1"/>
</dbReference>
<dbReference type="InterPro" id="IPR010982">
    <property type="entry name" value="Lambda_DNA-bd_dom_sf"/>
</dbReference>
<keyword evidence="4" id="KW-1185">Reference proteome</keyword>
<dbReference type="SMART" id="SM00530">
    <property type="entry name" value="HTH_XRE"/>
    <property type="match status" value="1"/>
</dbReference>